<dbReference type="GO" id="GO:0004713">
    <property type="term" value="F:protein tyrosine kinase activity"/>
    <property type="evidence" value="ECO:0007669"/>
    <property type="project" value="TreeGrafter"/>
</dbReference>
<keyword evidence="4" id="KW-0067">ATP-binding</keyword>
<evidence type="ECO:0000256" key="6">
    <source>
        <dbReference type="SAM" id="MobiDB-lite"/>
    </source>
</evidence>
<feature type="compositionally biased region" description="Polar residues" evidence="6">
    <location>
        <begin position="82"/>
        <end position="103"/>
    </location>
</feature>
<dbReference type="InterPro" id="IPR011009">
    <property type="entry name" value="Kinase-like_dom_sf"/>
</dbReference>
<keyword evidence="2" id="KW-0547">Nucleotide-binding</keyword>
<dbReference type="PANTHER" id="PTHR11042:SF196">
    <property type="entry name" value="MITOSIS INHIBITOR PROTEIN KINASE SWE1"/>
    <property type="match status" value="1"/>
</dbReference>
<dbReference type="InterPro" id="IPR050339">
    <property type="entry name" value="CC_SR_Kinase"/>
</dbReference>
<comment type="similarity">
    <text evidence="5">Belongs to the protein kinase superfamily. Ser/Thr protein kinase family. GCN2 subfamily.</text>
</comment>
<dbReference type="InterPro" id="IPR000719">
    <property type="entry name" value="Prot_kinase_dom"/>
</dbReference>
<evidence type="ECO:0000256" key="3">
    <source>
        <dbReference type="ARBA" id="ARBA00022777"/>
    </source>
</evidence>
<dbReference type="InterPro" id="IPR008271">
    <property type="entry name" value="Ser/Thr_kinase_AS"/>
</dbReference>
<feature type="region of interest" description="Disordered" evidence="6">
    <location>
        <begin position="483"/>
        <end position="540"/>
    </location>
</feature>
<feature type="compositionally biased region" description="Low complexity" evidence="6">
    <location>
        <begin position="146"/>
        <end position="158"/>
    </location>
</feature>
<keyword evidence="9" id="KW-1185">Reference proteome</keyword>
<feature type="compositionally biased region" description="Polar residues" evidence="6">
    <location>
        <begin position="309"/>
        <end position="323"/>
    </location>
</feature>
<dbReference type="SMART" id="SM00220">
    <property type="entry name" value="S_TKc"/>
    <property type="match status" value="1"/>
</dbReference>
<feature type="domain" description="Protein kinase" evidence="7">
    <location>
        <begin position="709"/>
        <end position="1040"/>
    </location>
</feature>
<comment type="caution">
    <text evidence="8">The sequence shown here is derived from an EMBL/GenBank/DDBJ whole genome shotgun (WGS) entry which is preliminary data.</text>
</comment>
<dbReference type="SUPFAM" id="SSF56112">
    <property type="entry name" value="Protein kinase-like (PK-like)"/>
    <property type="match status" value="1"/>
</dbReference>
<dbReference type="GO" id="GO:0005737">
    <property type="term" value="C:cytoplasm"/>
    <property type="evidence" value="ECO:0007669"/>
    <property type="project" value="TreeGrafter"/>
</dbReference>
<feature type="compositionally biased region" description="Low complexity" evidence="6">
    <location>
        <begin position="46"/>
        <end position="66"/>
    </location>
</feature>
<feature type="region of interest" description="Disordered" evidence="6">
    <location>
        <begin position="559"/>
        <end position="649"/>
    </location>
</feature>
<feature type="compositionally biased region" description="Polar residues" evidence="6">
    <location>
        <begin position="229"/>
        <end position="240"/>
    </location>
</feature>
<proteinExistence type="inferred from homology"/>
<reference evidence="8" key="1">
    <citation type="submission" date="2022-10" db="EMBL/GenBank/DDBJ databases">
        <title>Determination and structural analysis of whole genome sequence of Sarocladium strictum F4-1.</title>
        <authorList>
            <person name="Hu L."/>
            <person name="Jiang Y."/>
        </authorList>
    </citation>
    <scope>NUCLEOTIDE SEQUENCE</scope>
    <source>
        <strain evidence="8">F4-1</strain>
    </source>
</reference>
<gene>
    <name evidence="8" type="ORF">NLU13_0028</name>
</gene>
<name>A0AA39GP40_SARSR</name>
<feature type="compositionally biased region" description="Polar residues" evidence="6">
    <location>
        <begin position="589"/>
        <end position="616"/>
    </location>
</feature>
<sequence length="1076" mass="116121">MSFTHGREGGTLALPSPTHAHHMDVTSAVRTLRRSMSRSPSTKFLSRSNSNSSDGSTSQQPSPQSPCRRFGLTPHRRASPSAHAQTAPPTAVFSQPTSTSQPPNFTPLRPSGRLSLRSAKSAKTSTPTRPLSRLRASPKSPLRRALNSNNDSGNSSLSTVFSAIQPSLGQENIATVARSPPRRRNLDKPSRHSLHLDVSGVSQNAFLKALDAHKGPSMTSTGALKRSDATMNLDQPNQGSPVAKRRSLHGFSSLAQTEDMYGASPRANPATTSFEIHEDANTEYELTTALDVPRSDLASSQGAGAAVPQRSSSLRKTTLQQRSLTRRSGERHLAQLAADHASPARSRPRLSSDHFLPPSVPRDSIFSSKIPLPSASAHPMEASKPHPLSKILTTSSSGGSLEEEQLSLYAHTKPSEISKPHPFSKSLPVGATRPTARPLHDHTKVVATPSGSSQLWLGAFNSTGLISKVNRNFEEEAEKKIVPPDTPCKKHSNPFATYPPKFSSVLKKKDNNRKSFGGIPSTPFCSTPGQAPDTFGKPGKGLAIFQRGAALRNSRRGSILGLDDDDRKLLGDTSDSGAMGDENVPPTPTRNTLTPSGSNLSQQSLESPSANRTQAAPMSAVRPPISRESTTSPVDGRRTPQTPQEGYLPWDTSRLSISQTANGVAGDSMPPPMTPTGARDLRSSTSIFVTPANARTQNLDIDSSLTSRFDKVEYVGKGEFSSVFRVSLTNHRQNALDALSGTLPLDTSQHSASGSIFAVKKSRHPFQGPKDREAKLREVRILQALTHAEHVVQYVDSWEQNYHLYIQTEFCEEGTLDKFLGNVGRGGRLDDFRIFKMLQDLCLGLKEIHDAGFMHLDMKPANILITFEGALKIGDFGLAQPVTSSEGVDVEGDREYMAPEMLKGNVSGSADIFSVGLITLEAAANVVLPDNGPTWIALRSGDLSEVPSLTWTPSVESRRDATGNPTDSGLSDELSAVQTHDGGNLFGSLKRSELQQPPDFMINPTHPSSLDSVVRWMTAQEPNQRPLADQVLELDGLRWVAEHRNAPATVYEGSWGPAETLPVSIMVDSDSEMIDV</sequence>
<evidence type="ECO:0000256" key="1">
    <source>
        <dbReference type="ARBA" id="ARBA00022679"/>
    </source>
</evidence>
<dbReference type="GO" id="GO:0005634">
    <property type="term" value="C:nucleus"/>
    <property type="evidence" value="ECO:0007669"/>
    <property type="project" value="TreeGrafter"/>
</dbReference>
<dbReference type="Gene3D" id="1.10.510.10">
    <property type="entry name" value="Transferase(Phosphotransferase) domain 1"/>
    <property type="match status" value="1"/>
</dbReference>
<organism evidence="8 9">
    <name type="scientific">Sarocladium strictum</name>
    <name type="common">Black bundle disease fungus</name>
    <name type="synonym">Acremonium strictum</name>
    <dbReference type="NCBI Taxonomy" id="5046"/>
    <lineage>
        <taxon>Eukaryota</taxon>
        <taxon>Fungi</taxon>
        <taxon>Dikarya</taxon>
        <taxon>Ascomycota</taxon>
        <taxon>Pezizomycotina</taxon>
        <taxon>Sordariomycetes</taxon>
        <taxon>Hypocreomycetidae</taxon>
        <taxon>Hypocreales</taxon>
        <taxon>Sarocladiaceae</taxon>
        <taxon>Sarocladium</taxon>
    </lineage>
</organism>
<accession>A0AA39GP40</accession>
<feature type="region of interest" description="Disordered" evidence="6">
    <location>
        <begin position="1"/>
        <end position="158"/>
    </location>
</feature>
<dbReference type="GO" id="GO:0110031">
    <property type="term" value="P:negative regulation of G2/MI transition of meiotic cell cycle"/>
    <property type="evidence" value="ECO:0007669"/>
    <property type="project" value="TreeGrafter"/>
</dbReference>
<evidence type="ECO:0000313" key="9">
    <source>
        <dbReference type="Proteomes" id="UP001175261"/>
    </source>
</evidence>
<dbReference type="Gene3D" id="3.30.200.20">
    <property type="entry name" value="Phosphorylase Kinase, domain 1"/>
    <property type="match status" value="1"/>
</dbReference>
<feature type="region of interest" description="Disordered" evidence="6">
    <location>
        <begin position="950"/>
        <end position="972"/>
    </location>
</feature>
<feature type="region of interest" description="Disordered" evidence="6">
    <location>
        <begin position="171"/>
        <end position="197"/>
    </location>
</feature>
<evidence type="ECO:0000256" key="2">
    <source>
        <dbReference type="ARBA" id="ARBA00022741"/>
    </source>
</evidence>
<protein>
    <recommendedName>
        <fullName evidence="7">Protein kinase domain-containing protein</fullName>
    </recommendedName>
</protein>
<evidence type="ECO:0000256" key="5">
    <source>
        <dbReference type="ARBA" id="ARBA00037982"/>
    </source>
</evidence>
<evidence type="ECO:0000313" key="8">
    <source>
        <dbReference type="EMBL" id="KAK0390524.1"/>
    </source>
</evidence>
<feature type="compositionally biased region" description="Polar residues" evidence="6">
    <location>
        <begin position="627"/>
        <end position="644"/>
    </location>
</feature>
<dbReference type="AlphaFoldDB" id="A0AA39GP40"/>
<feature type="region of interest" description="Disordered" evidence="6">
    <location>
        <begin position="297"/>
        <end position="397"/>
    </location>
</feature>
<dbReference type="GO" id="GO:0005524">
    <property type="term" value="F:ATP binding"/>
    <property type="evidence" value="ECO:0007669"/>
    <property type="project" value="UniProtKB-KW"/>
</dbReference>
<feature type="region of interest" description="Disordered" evidence="6">
    <location>
        <begin position="212"/>
        <end position="246"/>
    </location>
</feature>
<keyword evidence="1" id="KW-0808">Transferase</keyword>
<feature type="compositionally biased region" description="Low complexity" evidence="6">
    <location>
        <begin position="388"/>
        <end position="397"/>
    </location>
</feature>
<dbReference type="PANTHER" id="PTHR11042">
    <property type="entry name" value="EUKARYOTIC TRANSLATION INITIATION FACTOR 2-ALPHA KINASE EIF2-ALPHA KINASE -RELATED"/>
    <property type="match status" value="1"/>
</dbReference>
<dbReference type="Proteomes" id="UP001175261">
    <property type="component" value="Unassembled WGS sequence"/>
</dbReference>
<dbReference type="EMBL" id="JAPDFR010000001">
    <property type="protein sequence ID" value="KAK0390524.1"/>
    <property type="molecule type" value="Genomic_DNA"/>
</dbReference>
<dbReference type="Pfam" id="PF00069">
    <property type="entry name" value="Pkinase"/>
    <property type="match status" value="1"/>
</dbReference>
<dbReference type="PROSITE" id="PS50011">
    <property type="entry name" value="PROTEIN_KINASE_DOM"/>
    <property type="match status" value="1"/>
</dbReference>
<evidence type="ECO:0000256" key="4">
    <source>
        <dbReference type="ARBA" id="ARBA00022840"/>
    </source>
</evidence>
<evidence type="ECO:0000259" key="7">
    <source>
        <dbReference type="PROSITE" id="PS50011"/>
    </source>
</evidence>
<dbReference type="PROSITE" id="PS00108">
    <property type="entry name" value="PROTEIN_KINASE_ST"/>
    <property type="match status" value="1"/>
</dbReference>
<keyword evidence="3" id="KW-0418">Kinase</keyword>